<protein>
    <recommendedName>
        <fullName evidence="2">alpha-amylase</fullName>
        <ecNumber evidence="2">3.2.1.1</ecNumber>
    </recommendedName>
    <alternativeName>
        <fullName evidence="3">1,4-alpha-D-glucan glucanohydrolase</fullName>
    </alternativeName>
</protein>
<dbReference type="Gene3D" id="2.60.40.1120">
    <property type="entry name" value="Carboxypeptidase-like, regulatory domain"/>
    <property type="match status" value="2"/>
</dbReference>
<dbReference type="PANTHER" id="PTHR30032">
    <property type="entry name" value="N-ACETYLMURAMOYL-L-ALANINE AMIDASE-RELATED"/>
    <property type="match status" value="1"/>
</dbReference>
<dbReference type="SUPFAM" id="SSF49452">
    <property type="entry name" value="Starch-binding domain-like"/>
    <property type="match status" value="2"/>
</dbReference>
<dbReference type="EC" id="3.2.1.1" evidence="2"/>
<dbReference type="Pfam" id="PF04122">
    <property type="entry name" value="CW_binding_2"/>
    <property type="match status" value="3"/>
</dbReference>
<evidence type="ECO:0000256" key="4">
    <source>
        <dbReference type="SAM" id="Phobius"/>
    </source>
</evidence>
<proteinExistence type="predicted"/>
<dbReference type="Pfam" id="PF13620">
    <property type="entry name" value="CarboxypepD_reg"/>
    <property type="match status" value="1"/>
</dbReference>
<dbReference type="GO" id="GO:0004556">
    <property type="term" value="F:alpha-amylase activity"/>
    <property type="evidence" value="ECO:0007669"/>
    <property type="project" value="UniProtKB-EC"/>
</dbReference>
<accession>A0AA41QV24</accession>
<comment type="catalytic activity">
    <reaction evidence="1">
        <text>Endohydrolysis of (1-&gt;4)-alpha-D-glucosidic linkages in polysaccharides containing three or more (1-&gt;4)-alpha-linked D-glucose units.</text>
        <dbReference type="EC" id="3.2.1.1"/>
    </reaction>
</comment>
<dbReference type="GO" id="GO:0030246">
    <property type="term" value="F:carbohydrate binding"/>
    <property type="evidence" value="ECO:0007669"/>
    <property type="project" value="InterPro"/>
</dbReference>
<name>A0AA41QV24_9MICO</name>
<dbReference type="EMBL" id="JALGAR010000002">
    <property type="protein sequence ID" value="MCI4658247.1"/>
    <property type="molecule type" value="Genomic_DNA"/>
</dbReference>
<evidence type="ECO:0000256" key="2">
    <source>
        <dbReference type="ARBA" id="ARBA00012595"/>
    </source>
</evidence>
<dbReference type="SUPFAM" id="SSF117074">
    <property type="entry name" value="Hypothetical protein PA1324"/>
    <property type="match status" value="1"/>
</dbReference>
<reference evidence="5" key="1">
    <citation type="submission" date="2022-03" db="EMBL/GenBank/DDBJ databases">
        <title>Cryobacterium sp. nov. strain ZS14-85, isolated from Antarctic soil.</title>
        <authorList>
            <person name="Li J."/>
            <person name="Niu G."/>
        </authorList>
    </citation>
    <scope>NUCLEOTIDE SEQUENCE</scope>
    <source>
        <strain evidence="5">ZS14-85</strain>
    </source>
</reference>
<dbReference type="PANTHER" id="PTHR30032:SF8">
    <property type="entry name" value="GERMINATION-SPECIFIC N-ACETYLMURAMOYL-L-ALANINE AMIDASE"/>
    <property type="match status" value="1"/>
</dbReference>
<dbReference type="Gene3D" id="2.60.40.10">
    <property type="entry name" value="Immunoglobulins"/>
    <property type="match status" value="1"/>
</dbReference>
<sequence length="662" mass="67372">MLRREVASVLSAPVSGGTAVRHRGIVIALIVAIYLALGPLGTATPANAVPATPNTGSINGTVMQSIDGTESAAPNITVTLLSGPHSFSAQTGTDGHYSLSAISPGSYTVSFSARYANLMTQYYPNVATFTAATPVAIGAGSTVSAINAVLVPGAAITGTVTKNTAGTAMPAPNVRVTTASSTYPSWSVSAMTDSEGRYTLNKLHAGSYTLKFRDDNDPSVVSKWYGGGTAAVSATPLVLGPQTVVSGTDSYLEPTSYITGTVTQNVGGVVSAAQDVPVGVFAASTGEILTMKNTDVNGRYSLESLTAGTYKVSFDLYGTASSLIPEYYNNVYDLASATPITVGISATLAHIDAEVSDTGPISRLAGDDRFATSSVISSQNFEPGVSVAYIASGANFPDALSAAPVAGKDKAPVLLVRAGAIPQSVQTELLRLKPQRIVVFGGVSSISEAVATGLQAFTAGTVTRSEGADRFATSAAISLAAFTPGVPVVYIANGFNFPDALSAAPVAARDSAPVLLVPADGIPAEIATELSRLKPASIVVLGGENSVSDNVRTLLTQYTAGPITRISGADRFGTSAAVSKAAFPTGAATVYIANGFSFPDALSAAPVAGKTSAPVLLVPGDRITNEIRNELARLKPTRIVVLGGPNSVSAAVVHELLTYAIL</sequence>
<keyword evidence="4" id="KW-1133">Transmembrane helix</keyword>
<dbReference type="RefSeq" id="WP_243012005.1">
    <property type="nucleotide sequence ID" value="NZ_JALGAR010000002.1"/>
</dbReference>
<gene>
    <name evidence="5" type="ORF">MQH31_10555</name>
</gene>
<dbReference type="InterPro" id="IPR013784">
    <property type="entry name" value="Carb-bd-like_fold"/>
</dbReference>
<evidence type="ECO:0000313" key="6">
    <source>
        <dbReference type="Proteomes" id="UP001165341"/>
    </source>
</evidence>
<organism evidence="5 6">
    <name type="scientific">Cryobacterium zhongshanensis</name>
    <dbReference type="NCBI Taxonomy" id="2928153"/>
    <lineage>
        <taxon>Bacteria</taxon>
        <taxon>Bacillati</taxon>
        <taxon>Actinomycetota</taxon>
        <taxon>Actinomycetes</taxon>
        <taxon>Micrococcales</taxon>
        <taxon>Microbacteriaceae</taxon>
        <taxon>Cryobacterium</taxon>
    </lineage>
</organism>
<evidence type="ECO:0000256" key="3">
    <source>
        <dbReference type="ARBA" id="ARBA00030238"/>
    </source>
</evidence>
<dbReference type="InterPro" id="IPR013783">
    <property type="entry name" value="Ig-like_fold"/>
</dbReference>
<keyword evidence="6" id="KW-1185">Reference proteome</keyword>
<dbReference type="Proteomes" id="UP001165341">
    <property type="component" value="Unassembled WGS sequence"/>
</dbReference>
<evidence type="ECO:0000256" key="1">
    <source>
        <dbReference type="ARBA" id="ARBA00000548"/>
    </source>
</evidence>
<feature type="transmembrane region" description="Helical" evidence="4">
    <location>
        <begin position="20"/>
        <end position="37"/>
    </location>
</feature>
<keyword evidence="4" id="KW-0472">Membrane</keyword>
<dbReference type="InterPro" id="IPR051922">
    <property type="entry name" value="Bact_Sporulation_Assoc"/>
</dbReference>
<dbReference type="GO" id="GO:0005975">
    <property type="term" value="P:carbohydrate metabolic process"/>
    <property type="evidence" value="ECO:0007669"/>
    <property type="project" value="UniProtKB-ARBA"/>
</dbReference>
<dbReference type="AlphaFoldDB" id="A0AA41QV24"/>
<comment type="caution">
    <text evidence="5">The sequence shown here is derived from an EMBL/GenBank/DDBJ whole genome shotgun (WGS) entry which is preliminary data.</text>
</comment>
<keyword evidence="4" id="KW-0812">Transmembrane</keyword>
<dbReference type="InterPro" id="IPR007253">
    <property type="entry name" value="Cell_wall-bd_2"/>
</dbReference>
<evidence type="ECO:0000313" key="5">
    <source>
        <dbReference type="EMBL" id="MCI4658247.1"/>
    </source>
</evidence>
<dbReference type="Gene3D" id="3.40.50.12090">
    <property type="match status" value="2"/>
</dbReference>